<evidence type="ECO:0000313" key="7">
    <source>
        <dbReference type="Proteomes" id="UP001153737"/>
    </source>
</evidence>
<dbReference type="SMART" id="SM00563">
    <property type="entry name" value="PlsC"/>
    <property type="match status" value="1"/>
</dbReference>
<comment type="similarity">
    <text evidence="1">Belongs to the 1-acyl-sn-glycerol-3-phosphate acyltransferase family.</text>
</comment>
<keyword evidence="4" id="KW-0812">Transmembrane</keyword>
<dbReference type="OrthoDB" id="189226at2759"/>
<keyword evidence="2" id="KW-0808">Transferase</keyword>
<evidence type="ECO:0000256" key="4">
    <source>
        <dbReference type="SAM" id="Phobius"/>
    </source>
</evidence>
<dbReference type="PANTHER" id="PTHR10983">
    <property type="entry name" value="1-ACYLGLYCEROL-3-PHOSPHATE ACYLTRANSFERASE-RELATED"/>
    <property type="match status" value="1"/>
</dbReference>
<feature type="transmembrane region" description="Helical" evidence="4">
    <location>
        <begin position="348"/>
        <end position="365"/>
    </location>
</feature>
<keyword evidence="7" id="KW-1185">Reference proteome</keyword>
<dbReference type="SUPFAM" id="SSF69593">
    <property type="entry name" value="Glycerol-3-phosphate (1)-acyltransferase"/>
    <property type="match status" value="1"/>
</dbReference>
<dbReference type="GO" id="GO:0003841">
    <property type="term" value="F:1-acylglycerol-3-phosphate O-acyltransferase activity"/>
    <property type="evidence" value="ECO:0007669"/>
    <property type="project" value="TreeGrafter"/>
</dbReference>
<dbReference type="InterPro" id="IPR032098">
    <property type="entry name" value="Acyltransf_C"/>
</dbReference>
<proteinExistence type="inferred from homology"/>
<dbReference type="PANTHER" id="PTHR10983:SF24">
    <property type="entry name" value="1-ACYLGLYCEROL-3-PHOSPHATE O-ACYLTRANSFERASE 3, ISOFORM E-RELATED"/>
    <property type="match status" value="1"/>
</dbReference>
<feature type="transmembrane region" description="Helical" evidence="4">
    <location>
        <begin position="321"/>
        <end position="342"/>
    </location>
</feature>
<organism evidence="6 7">
    <name type="scientific">Phaedon cochleariae</name>
    <name type="common">Mustard beetle</name>
    <dbReference type="NCBI Taxonomy" id="80249"/>
    <lineage>
        <taxon>Eukaryota</taxon>
        <taxon>Metazoa</taxon>
        <taxon>Ecdysozoa</taxon>
        <taxon>Arthropoda</taxon>
        <taxon>Hexapoda</taxon>
        <taxon>Insecta</taxon>
        <taxon>Pterygota</taxon>
        <taxon>Neoptera</taxon>
        <taxon>Endopterygota</taxon>
        <taxon>Coleoptera</taxon>
        <taxon>Polyphaga</taxon>
        <taxon>Cucujiformia</taxon>
        <taxon>Chrysomeloidea</taxon>
        <taxon>Chrysomelidae</taxon>
        <taxon>Chrysomelinae</taxon>
        <taxon>Chrysomelini</taxon>
        <taxon>Phaedon</taxon>
    </lineage>
</organism>
<name>A0A9P0DH81_PHACE</name>
<accession>A0A9P0DH81</accession>
<dbReference type="CDD" id="cd07990">
    <property type="entry name" value="LPLAT_LCLAT1-like"/>
    <property type="match status" value="1"/>
</dbReference>
<dbReference type="Pfam" id="PF01553">
    <property type="entry name" value="Acyltransferase"/>
    <property type="match status" value="1"/>
</dbReference>
<dbReference type="Proteomes" id="UP001153737">
    <property type="component" value="Chromosome 10"/>
</dbReference>
<sequence length="392" mass="45589">MDLSNLELLKRSRIVHLCMGIAFFTSGVIVNSIQCLLYLTLRPFNKVLYRKINWYLCCTIYSQLVFLGDWWSNSRIIFYVDRADFDKYYGKEHAYCVMNHTYEIDWLIGWMIADRIHLLGNCKAYAKKVIQYVPVLGWAWKCSEFVFLERNFDKDKEVIHKQITELSDHPDPMWLLMFPEGTRFTKKKLEASQEFAIKNNLPELNHHLMPRSRGFIASLPPMKGKVPALYQIELAFKEDAPSKPTITTMLFGQHLEAHIYMKRILMENIPDGKVEQEKFLRDLFVEKDKLKDSFLKTGDFFATSGVQRVEPFEIPRRFHSIFHVIFWQLVAMLPIAHYLLMLLLSGEVLYFSIGASIIGAFFILMKKTIGMTEIKKGSSYGSSGSAEAKKAQ</sequence>
<dbReference type="InterPro" id="IPR002123">
    <property type="entry name" value="Plipid/glycerol_acylTrfase"/>
</dbReference>
<reference evidence="6" key="2">
    <citation type="submission" date="2022-10" db="EMBL/GenBank/DDBJ databases">
        <authorList>
            <consortium name="ENA_rothamsted_submissions"/>
            <consortium name="culmorum"/>
            <person name="King R."/>
        </authorList>
    </citation>
    <scope>NUCLEOTIDE SEQUENCE</scope>
</reference>
<gene>
    <name evidence="6" type="ORF">PHAECO_LOCUS1907</name>
</gene>
<dbReference type="Pfam" id="PF16076">
    <property type="entry name" value="Acyltransf_C"/>
    <property type="match status" value="1"/>
</dbReference>
<evidence type="ECO:0000256" key="1">
    <source>
        <dbReference type="ARBA" id="ARBA00008655"/>
    </source>
</evidence>
<dbReference type="AlphaFoldDB" id="A0A9P0DH81"/>
<feature type="transmembrane region" description="Helical" evidence="4">
    <location>
        <begin position="14"/>
        <end position="40"/>
    </location>
</feature>
<evidence type="ECO:0000256" key="2">
    <source>
        <dbReference type="ARBA" id="ARBA00022679"/>
    </source>
</evidence>
<reference evidence="6" key="1">
    <citation type="submission" date="2022-01" db="EMBL/GenBank/DDBJ databases">
        <authorList>
            <person name="King R."/>
        </authorList>
    </citation>
    <scope>NUCLEOTIDE SEQUENCE</scope>
</reference>
<evidence type="ECO:0000259" key="5">
    <source>
        <dbReference type="SMART" id="SM00563"/>
    </source>
</evidence>
<dbReference type="GO" id="GO:0012505">
    <property type="term" value="C:endomembrane system"/>
    <property type="evidence" value="ECO:0007669"/>
    <property type="project" value="TreeGrafter"/>
</dbReference>
<feature type="transmembrane region" description="Helical" evidence="4">
    <location>
        <begin position="52"/>
        <end position="72"/>
    </location>
</feature>
<keyword evidence="4" id="KW-1133">Transmembrane helix</keyword>
<evidence type="ECO:0000256" key="3">
    <source>
        <dbReference type="ARBA" id="ARBA00023315"/>
    </source>
</evidence>
<keyword evidence="4" id="KW-0472">Membrane</keyword>
<evidence type="ECO:0000313" key="6">
    <source>
        <dbReference type="EMBL" id="CAH1117923.1"/>
    </source>
</evidence>
<protein>
    <recommendedName>
        <fullName evidence="5">Phospholipid/glycerol acyltransferase domain-containing protein</fullName>
    </recommendedName>
</protein>
<feature type="domain" description="Phospholipid/glycerol acyltransferase" evidence="5">
    <location>
        <begin position="94"/>
        <end position="216"/>
    </location>
</feature>
<keyword evidence="3" id="KW-0012">Acyltransferase</keyword>
<dbReference type="EMBL" id="OU896716">
    <property type="protein sequence ID" value="CAH1117923.1"/>
    <property type="molecule type" value="Genomic_DNA"/>
</dbReference>